<dbReference type="OMA" id="VIRVACC"/>
<keyword evidence="3 13" id="KW-0547">Nucleotide-binding</keyword>
<evidence type="ECO:0000259" key="18">
    <source>
        <dbReference type="PROSITE" id="PS51195"/>
    </source>
</evidence>
<evidence type="ECO:0000313" key="20">
    <source>
        <dbReference type="EMBL" id="SSX15986.1"/>
    </source>
</evidence>
<evidence type="ECO:0000256" key="9">
    <source>
        <dbReference type="ARBA" id="ARBA00022884"/>
    </source>
</evidence>
<dbReference type="InterPro" id="IPR000629">
    <property type="entry name" value="RNA-helicase_DEAD-box_CS"/>
</dbReference>
<feature type="region of interest" description="Disordered" evidence="14">
    <location>
        <begin position="130"/>
        <end position="158"/>
    </location>
</feature>
<comment type="similarity">
    <text evidence="13">Belongs to the DEAD box helicase family.</text>
</comment>
<feature type="region of interest" description="Disordered" evidence="14">
    <location>
        <begin position="684"/>
        <end position="703"/>
    </location>
</feature>
<evidence type="ECO:0000256" key="5">
    <source>
        <dbReference type="ARBA" id="ARBA00022801"/>
    </source>
</evidence>
<evidence type="ECO:0000256" key="13">
    <source>
        <dbReference type="RuleBase" id="RU000492"/>
    </source>
</evidence>
<feature type="short sequence motif" description="Q motif" evidence="12">
    <location>
        <begin position="286"/>
        <end position="314"/>
    </location>
</feature>
<dbReference type="Gene3D" id="4.10.1060.10">
    <property type="entry name" value="Zinc finger, RanBP2-type"/>
    <property type="match status" value="4"/>
</dbReference>
<dbReference type="Pfam" id="PF00641">
    <property type="entry name" value="Zn_ribbon_RanBP"/>
    <property type="match status" value="4"/>
</dbReference>
<dbReference type="PROSITE" id="PS51194">
    <property type="entry name" value="HELICASE_CTER"/>
    <property type="match status" value="1"/>
</dbReference>
<dbReference type="Gene3D" id="3.40.50.300">
    <property type="entry name" value="P-loop containing nucleotide triphosphate hydrolases"/>
    <property type="match status" value="2"/>
</dbReference>
<feature type="compositionally biased region" description="Basic and acidic residues" evidence="14">
    <location>
        <begin position="231"/>
        <end position="241"/>
    </location>
</feature>
<keyword evidence="7" id="KW-0862">Zinc</keyword>
<evidence type="ECO:0000256" key="14">
    <source>
        <dbReference type="SAM" id="MobiDB-lite"/>
    </source>
</evidence>
<feature type="compositionally biased region" description="Basic and acidic residues" evidence="14">
    <location>
        <begin position="143"/>
        <end position="153"/>
    </location>
</feature>
<dbReference type="PROSITE" id="PS50199">
    <property type="entry name" value="ZF_RANBP2_2"/>
    <property type="match status" value="4"/>
</dbReference>
<dbReference type="GO" id="GO:0005524">
    <property type="term" value="F:ATP binding"/>
    <property type="evidence" value="ECO:0007669"/>
    <property type="project" value="UniProtKB-KW"/>
</dbReference>
<dbReference type="EMBL" id="UFQT01003860">
    <property type="protein sequence ID" value="SSX35320.1"/>
    <property type="molecule type" value="Genomic_DNA"/>
</dbReference>
<dbReference type="Pfam" id="PF00271">
    <property type="entry name" value="Helicase_C"/>
    <property type="match status" value="1"/>
</dbReference>
<feature type="compositionally biased region" description="Basic and acidic residues" evidence="14">
    <location>
        <begin position="190"/>
        <end position="201"/>
    </location>
</feature>
<dbReference type="InterPro" id="IPR014014">
    <property type="entry name" value="RNA_helicase_DEAD_Q_motif"/>
</dbReference>
<evidence type="ECO:0000259" key="15">
    <source>
        <dbReference type="PROSITE" id="PS50199"/>
    </source>
</evidence>
<name>A0A336LJB2_CULSO</name>
<dbReference type="GO" id="GO:0003724">
    <property type="term" value="F:RNA helicase activity"/>
    <property type="evidence" value="ECO:0007669"/>
    <property type="project" value="UniProtKB-EC"/>
</dbReference>
<dbReference type="InterPro" id="IPR001876">
    <property type="entry name" value="Znf_RanBP2"/>
</dbReference>
<dbReference type="EMBL" id="UFQT01000022">
    <property type="protein sequence ID" value="SSX17976.1"/>
    <property type="molecule type" value="Genomic_DNA"/>
</dbReference>
<keyword evidence="5 13" id="KW-0378">Hydrolase</keyword>
<feature type="compositionally biased region" description="Basic and acidic residues" evidence="14">
    <location>
        <begin position="94"/>
        <end position="104"/>
    </location>
</feature>
<dbReference type="FunFam" id="3.40.50.300:FF:000008">
    <property type="entry name" value="ATP-dependent RNA helicase RhlB"/>
    <property type="match status" value="1"/>
</dbReference>
<dbReference type="SUPFAM" id="SSF48695">
    <property type="entry name" value="Multiheme cytochromes"/>
    <property type="match status" value="1"/>
</dbReference>
<dbReference type="InterPro" id="IPR011545">
    <property type="entry name" value="DEAD/DEAH_box_helicase_dom"/>
</dbReference>
<feature type="domain" description="RanBP2-type" evidence="15">
    <location>
        <begin position="199"/>
        <end position="228"/>
    </location>
</feature>
<sequence length="703" mass="77586">MADEWEDEPVSTARPSDPYAGGYKPSNGYGNEETSREFGKRDFNSGDRPKREPRAGDWNCPECSQSNFGRNSECFKCHAEKPEGAGGGSGGDYNSDRPKREPRAGDWNCPECSQSNFGRNSECFKCHAEKPEGAGGGSGGDYNSDRPKREPRAGDWNCPECSQSNFGRNSECFKCHAEKPEGAGGGAEGGDDRPKREPRKGDWECTECQQSNFARNNECFKCQAEKPESAKLDENGEKRPELYIPPEPTENEDEIFNTGIASSTDFFATQEQIPVSVSEGAPKPISSFETAGLREYLLENVRKSGYTRPTPIQKYGIPTIMSGKDMMACAQTGSGKTAAFILPILNTLLSDQRELDIGKPHCVIVSPTRELTIQIFNECRKFSYGSIIKVEIAYGGTGTRYQSEKIARGAHIIVATPGRLLDFVDKGMIQFDHIRFVVLDEADRMLDMGFMPVMQKMMGHTTMVPVGVRQTLMFSATFPEEIQRLAGEFLKDYVFVAVGVVGGACTDVVQTIVEARRTEKRNKLMEILEKEDPHMVMIFVETTRMADFLASVMSNTRFPTTSIHGKREQREREMALRDFRSGKMKVLVATSVAARGLDIKNVSHVINYDLPKSIDDYVHRIGRTGRVGNKGKATSLYDPDTDSALVPDLVRILTQSGQEVPPFLSSGVGATSYGEAGDYGAVDFRAGGGQAAQPKPLEDDEDW</sequence>
<dbReference type="PROSITE" id="PS01358">
    <property type="entry name" value="ZF_RANBP2_1"/>
    <property type="match status" value="4"/>
</dbReference>
<feature type="domain" description="Helicase ATP-binding" evidence="16">
    <location>
        <begin position="317"/>
        <end position="496"/>
    </location>
</feature>
<evidence type="ECO:0000259" key="17">
    <source>
        <dbReference type="PROSITE" id="PS51194"/>
    </source>
</evidence>
<feature type="compositionally biased region" description="Basic and acidic residues" evidence="14">
    <location>
        <begin position="33"/>
        <end position="55"/>
    </location>
</feature>
<dbReference type="GO" id="GO:0016787">
    <property type="term" value="F:hydrolase activity"/>
    <property type="evidence" value="ECO:0007669"/>
    <property type="project" value="UniProtKB-KW"/>
</dbReference>
<evidence type="ECO:0000259" key="16">
    <source>
        <dbReference type="PROSITE" id="PS51192"/>
    </source>
</evidence>
<evidence type="ECO:0000313" key="21">
    <source>
        <dbReference type="EMBL" id="SSX17976.1"/>
    </source>
</evidence>
<evidence type="ECO:0000256" key="7">
    <source>
        <dbReference type="ARBA" id="ARBA00022833"/>
    </source>
</evidence>
<dbReference type="Pfam" id="PF00270">
    <property type="entry name" value="DEAD"/>
    <property type="match status" value="1"/>
</dbReference>
<dbReference type="SMART" id="SM00487">
    <property type="entry name" value="DEXDc"/>
    <property type="match status" value="1"/>
</dbReference>
<dbReference type="GO" id="GO:0031047">
    <property type="term" value="P:regulatory ncRNA-mediated gene silencing"/>
    <property type="evidence" value="ECO:0007669"/>
    <property type="project" value="UniProtKB-ARBA"/>
</dbReference>
<dbReference type="VEuPathDB" id="VectorBase:CSON009637"/>
<feature type="domain" description="RanBP2-type" evidence="15">
    <location>
        <begin position="103"/>
        <end position="132"/>
    </location>
</feature>
<gene>
    <name evidence="21" type="primary">CSON006005</name>
    <name evidence="20" type="synonym">CSON009637</name>
</gene>
<evidence type="ECO:0000256" key="10">
    <source>
        <dbReference type="ARBA" id="ARBA00047984"/>
    </source>
</evidence>
<dbReference type="PROSITE" id="PS51195">
    <property type="entry name" value="Q_MOTIF"/>
    <property type="match status" value="1"/>
</dbReference>
<feature type="domain" description="Helicase C-terminal" evidence="17">
    <location>
        <begin position="520"/>
        <end position="668"/>
    </location>
</feature>
<dbReference type="GO" id="GO:0008270">
    <property type="term" value="F:zinc ion binding"/>
    <property type="evidence" value="ECO:0007669"/>
    <property type="project" value="UniProtKB-KW"/>
</dbReference>
<dbReference type="PROSITE" id="PS00039">
    <property type="entry name" value="DEAD_ATP_HELICASE"/>
    <property type="match status" value="1"/>
</dbReference>
<keyword evidence="8 13" id="KW-0067">ATP-binding</keyword>
<keyword evidence="4 11" id="KW-0863">Zinc-finger</keyword>
<evidence type="ECO:0000313" key="19">
    <source>
        <dbReference type="EMBL" id="SSW97590.1"/>
    </source>
</evidence>
<dbReference type="EC" id="3.6.4.13" evidence="1"/>
<evidence type="ECO:0000256" key="6">
    <source>
        <dbReference type="ARBA" id="ARBA00022806"/>
    </source>
</evidence>
<accession>A0A336LJB2</accession>
<dbReference type="InterPro" id="IPR044763">
    <property type="entry name" value="Ded1/Dbp1_DEADc"/>
</dbReference>
<dbReference type="InterPro" id="IPR014001">
    <property type="entry name" value="Helicase_ATP-bd"/>
</dbReference>
<dbReference type="PANTHER" id="PTHR47958">
    <property type="entry name" value="ATP-DEPENDENT RNA HELICASE DBP3"/>
    <property type="match status" value="1"/>
</dbReference>
<feature type="region of interest" description="Disordered" evidence="14">
    <location>
        <begin position="1"/>
        <end position="61"/>
    </location>
</feature>
<feature type="domain" description="DEAD-box RNA helicase Q" evidence="18">
    <location>
        <begin position="286"/>
        <end position="314"/>
    </location>
</feature>
<feature type="domain" description="RanBP2-type" evidence="15">
    <location>
        <begin position="152"/>
        <end position="181"/>
    </location>
</feature>
<keyword evidence="2" id="KW-0479">Metal-binding</keyword>
<dbReference type="InterPro" id="IPR001650">
    <property type="entry name" value="Helicase_C-like"/>
</dbReference>
<organism evidence="21">
    <name type="scientific">Culicoides sonorensis</name>
    <name type="common">Biting midge</name>
    <dbReference type="NCBI Taxonomy" id="179676"/>
    <lineage>
        <taxon>Eukaryota</taxon>
        <taxon>Metazoa</taxon>
        <taxon>Ecdysozoa</taxon>
        <taxon>Arthropoda</taxon>
        <taxon>Hexapoda</taxon>
        <taxon>Insecta</taxon>
        <taxon>Pterygota</taxon>
        <taxon>Neoptera</taxon>
        <taxon>Endopterygota</taxon>
        <taxon>Diptera</taxon>
        <taxon>Nematocera</taxon>
        <taxon>Chironomoidea</taxon>
        <taxon>Ceratopogonidae</taxon>
        <taxon>Ceratopogoninae</taxon>
        <taxon>Culicoides</taxon>
        <taxon>Monoculicoides</taxon>
    </lineage>
</organism>
<protein>
    <recommendedName>
        <fullName evidence="1">RNA helicase</fullName>
        <ecNumber evidence="1">3.6.4.13</ecNumber>
    </recommendedName>
</protein>
<keyword evidence="9" id="KW-0694">RNA-binding</keyword>
<dbReference type="SMART" id="SM00490">
    <property type="entry name" value="HELICc"/>
    <property type="match status" value="1"/>
</dbReference>
<dbReference type="CDD" id="cd17967">
    <property type="entry name" value="DEADc_DDX3_DDX4"/>
    <property type="match status" value="1"/>
</dbReference>
<feature type="region of interest" description="Disordered" evidence="14">
    <location>
        <begin position="81"/>
        <end position="109"/>
    </location>
</feature>
<proteinExistence type="inferred from homology"/>
<dbReference type="CDD" id="cd18787">
    <property type="entry name" value="SF2_C_DEAD"/>
    <property type="match status" value="1"/>
</dbReference>
<dbReference type="SUPFAM" id="SSF52540">
    <property type="entry name" value="P-loop containing nucleoside triphosphate hydrolases"/>
    <property type="match status" value="1"/>
</dbReference>
<dbReference type="SUPFAM" id="SSF90209">
    <property type="entry name" value="Ran binding protein zinc finger-like"/>
    <property type="match status" value="3"/>
</dbReference>
<evidence type="ECO:0000256" key="8">
    <source>
        <dbReference type="ARBA" id="ARBA00022840"/>
    </source>
</evidence>
<reference evidence="21" key="2">
    <citation type="submission" date="2018-07" db="EMBL/GenBank/DDBJ databases">
        <authorList>
            <person name="Quirk P.G."/>
            <person name="Krulwich T.A."/>
        </authorList>
    </citation>
    <scope>NUCLEOTIDE SEQUENCE</scope>
</reference>
<dbReference type="InterPro" id="IPR036443">
    <property type="entry name" value="Znf_RanBP2_sf"/>
</dbReference>
<evidence type="ECO:0000256" key="2">
    <source>
        <dbReference type="ARBA" id="ARBA00022723"/>
    </source>
</evidence>
<dbReference type="EMBL" id="UFQS01000022">
    <property type="protein sequence ID" value="SSW97590.1"/>
    <property type="molecule type" value="Genomic_DNA"/>
</dbReference>
<dbReference type="SMART" id="SM00547">
    <property type="entry name" value="ZnF_RBZ"/>
    <property type="match status" value="4"/>
</dbReference>
<evidence type="ECO:0000256" key="11">
    <source>
        <dbReference type="PROSITE-ProRule" id="PRU00322"/>
    </source>
</evidence>
<dbReference type="FunFam" id="3.40.50.300:FF:000397">
    <property type="entry name" value="Probable ATP-dependent RNA helicase DDX4"/>
    <property type="match status" value="1"/>
</dbReference>
<dbReference type="GO" id="GO:0003723">
    <property type="term" value="F:RNA binding"/>
    <property type="evidence" value="ECO:0007669"/>
    <property type="project" value="UniProtKB-KW"/>
</dbReference>
<dbReference type="InterPro" id="IPR027417">
    <property type="entry name" value="P-loop_NTPase"/>
</dbReference>
<evidence type="ECO:0000256" key="3">
    <source>
        <dbReference type="ARBA" id="ARBA00022741"/>
    </source>
</evidence>
<keyword evidence="6 13" id="KW-0347">Helicase</keyword>
<feature type="domain" description="RanBP2-type" evidence="15">
    <location>
        <begin position="54"/>
        <end position="83"/>
    </location>
</feature>
<feature type="region of interest" description="Disordered" evidence="14">
    <location>
        <begin position="179"/>
        <end position="201"/>
    </location>
</feature>
<dbReference type="VEuPathDB" id="VectorBase:CSON006005"/>
<dbReference type="PROSITE" id="PS51192">
    <property type="entry name" value="HELICASE_ATP_BIND_1"/>
    <property type="match status" value="1"/>
</dbReference>
<comment type="catalytic activity">
    <reaction evidence="10">
        <text>ATP + H2O = ADP + phosphate + H(+)</text>
        <dbReference type="Rhea" id="RHEA:13065"/>
        <dbReference type="ChEBI" id="CHEBI:15377"/>
        <dbReference type="ChEBI" id="CHEBI:15378"/>
        <dbReference type="ChEBI" id="CHEBI:30616"/>
        <dbReference type="ChEBI" id="CHEBI:43474"/>
        <dbReference type="ChEBI" id="CHEBI:456216"/>
        <dbReference type="EC" id="3.6.4.13"/>
    </reaction>
</comment>
<evidence type="ECO:0000256" key="12">
    <source>
        <dbReference type="PROSITE-ProRule" id="PRU00552"/>
    </source>
</evidence>
<feature type="region of interest" description="Disordered" evidence="14">
    <location>
        <begin position="231"/>
        <end position="250"/>
    </location>
</feature>
<reference evidence="19" key="1">
    <citation type="submission" date="2018-04" db="EMBL/GenBank/DDBJ databases">
        <authorList>
            <person name="Go L.Y."/>
            <person name="Mitchell J.A."/>
        </authorList>
    </citation>
    <scope>NUCLEOTIDE SEQUENCE</scope>
    <source>
        <tissue evidence="19">Whole organism</tissue>
    </source>
</reference>
<evidence type="ECO:0000256" key="4">
    <source>
        <dbReference type="ARBA" id="ARBA00022771"/>
    </source>
</evidence>
<evidence type="ECO:0000256" key="1">
    <source>
        <dbReference type="ARBA" id="ARBA00012552"/>
    </source>
</evidence>
<dbReference type="AlphaFoldDB" id="A0A336LJB2"/>
<dbReference type="InterPro" id="IPR036280">
    <property type="entry name" value="Multihaem_cyt_sf"/>
</dbReference>
<dbReference type="EMBL" id="UFQS01003860">
    <property type="protein sequence ID" value="SSX15986.1"/>
    <property type="molecule type" value="Genomic_DNA"/>
</dbReference>